<protein>
    <recommendedName>
        <fullName evidence="5">Periplasmic heavy metal sensor</fullName>
    </recommendedName>
</protein>
<dbReference type="InterPro" id="IPR012899">
    <property type="entry name" value="LTXXQ"/>
</dbReference>
<evidence type="ECO:0000313" key="4">
    <source>
        <dbReference type="Proteomes" id="UP000247099"/>
    </source>
</evidence>
<dbReference type="Pfam" id="PF07813">
    <property type="entry name" value="LTXXQ"/>
    <property type="match status" value="1"/>
</dbReference>
<gene>
    <name evidence="3" type="ORF">DDZ13_01210</name>
</gene>
<name>A0A317ZNT3_9BACT</name>
<proteinExistence type="predicted"/>
<feature type="chain" id="PRO_5016351880" description="Periplasmic heavy metal sensor" evidence="2">
    <location>
        <begin position="24"/>
        <end position="172"/>
    </location>
</feature>
<keyword evidence="2" id="KW-0732">Signal</keyword>
<feature type="region of interest" description="Disordered" evidence="1">
    <location>
        <begin position="129"/>
        <end position="172"/>
    </location>
</feature>
<evidence type="ECO:0008006" key="5">
    <source>
        <dbReference type="Google" id="ProtNLM"/>
    </source>
</evidence>
<keyword evidence="4" id="KW-1185">Reference proteome</keyword>
<evidence type="ECO:0000256" key="1">
    <source>
        <dbReference type="SAM" id="MobiDB-lite"/>
    </source>
</evidence>
<dbReference type="GO" id="GO:0042597">
    <property type="term" value="C:periplasmic space"/>
    <property type="evidence" value="ECO:0007669"/>
    <property type="project" value="InterPro"/>
</dbReference>
<feature type="compositionally biased region" description="Low complexity" evidence="1">
    <location>
        <begin position="133"/>
        <end position="161"/>
    </location>
</feature>
<dbReference type="Gene3D" id="1.20.120.1490">
    <property type="match status" value="1"/>
</dbReference>
<evidence type="ECO:0000256" key="2">
    <source>
        <dbReference type="SAM" id="SignalP"/>
    </source>
</evidence>
<dbReference type="Proteomes" id="UP000247099">
    <property type="component" value="Unassembled WGS sequence"/>
</dbReference>
<accession>A0A317ZNT3</accession>
<sequence>MKFTRQILSILALSMGVSLQTFAQAPAAPAQQPDQISQLAELVGLSDTQEQEIRDIVAEIEPKIERLQTEAQAVQAELVELSGPDFDEAAIREKASELGTLEGEMTASSIILQSKVDAVFTEEQRQQLEEMQRQQQQMQQQMRQQQMQRQIQQQLQQQQQQPQPGAGVAPAK</sequence>
<feature type="signal peptide" evidence="2">
    <location>
        <begin position="1"/>
        <end position="23"/>
    </location>
</feature>
<dbReference type="AlphaFoldDB" id="A0A317ZNT3"/>
<dbReference type="InParanoid" id="A0A317ZNT3"/>
<comment type="caution">
    <text evidence="3">The sequence shown here is derived from an EMBL/GenBank/DDBJ whole genome shotgun (WGS) entry which is preliminary data.</text>
</comment>
<dbReference type="EMBL" id="QHJQ01000001">
    <property type="protein sequence ID" value="PXA05519.1"/>
    <property type="molecule type" value="Genomic_DNA"/>
</dbReference>
<reference evidence="3 4" key="1">
    <citation type="submission" date="2018-05" db="EMBL/GenBank/DDBJ databases">
        <title>Coraliomargarita sinensis sp. nov., isolated from a marine solar saltern.</title>
        <authorList>
            <person name="Zhou L.Y."/>
        </authorList>
    </citation>
    <scope>NUCLEOTIDE SEQUENCE [LARGE SCALE GENOMIC DNA]</scope>
    <source>
        <strain evidence="3 4">WN38</strain>
    </source>
</reference>
<organism evidence="3 4">
    <name type="scientific">Coraliomargarita sinensis</name>
    <dbReference type="NCBI Taxonomy" id="2174842"/>
    <lineage>
        <taxon>Bacteria</taxon>
        <taxon>Pseudomonadati</taxon>
        <taxon>Verrucomicrobiota</taxon>
        <taxon>Opitutia</taxon>
        <taxon>Puniceicoccales</taxon>
        <taxon>Coraliomargaritaceae</taxon>
        <taxon>Coraliomargarita</taxon>
    </lineage>
</organism>
<evidence type="ECO:0000313" key="3">
    <source>
        <dbReference type="EMBL" id="PXA05519.1"/>
    </source>
</evidence>
<dbReference type="OrthoDB" id="6366714at2"/>
<dbReference type="RefSeq" id="WP_110129598.1">
    <property type="nucleotide sequence ID" value="NZ_QHJQ01000001.1"/>
</dbReference>